<dbReference type="RefSeq" id="WP_212008027.1">
    <property type="nucleotide sequence ID" value="NZ_JAAFYZ010000012.1"/>
</dbReference>
<reference evidence="4 5" key="1">
    <citation type="submission" date="2020-02" db="EMBL/GenBank/DDBJ databases">
        <title>Acidophilic actinobacteria isolated from forest soil.</title>
        <authorList>
            <person name="Golinska P."/>
        </authorList>
    </citation>
    <scope>NUCLEOTIDE SEQUENCE [LARGE SCALE GENOMIC DNA]</scope>
    <source>
        <strain evidence="4 5">NL8</strain>
    </source>
</reference>
<dbReference type="SUPFAM" id="SSF55347">
    <property type="entry name" value="Glyceraldehyde-3-phosphate dehydrogenase-like, C-terminal domain"/>
    <property type="match status" value="1"/>
</dbReference>
<accession>A0ABS5KJ09</accession>
<proteinExistence type="predicted"/>
<dbReference type="InterPro" id="IPR050463">
    <property type="entry name" value="Gfo/Idh/MocA_oxidrdct_glycsds"/>
</dbReference>
<dbReference type="InterPro" id="IPR000683">
    <property type="entry name" value="Gfo/Idh/MocA-like_OxRdtase_N"/>
</dbReference>
<name>A0ABS5KJ09_9ACTN</name>
<evidence type="ECO:0000256" key="1">
    <source>
        <dbReference type="ARBA" id="ARBA00023002"/>
    </source>
</evidence>
<dbReference type="EMBL" id="JAAFYZ010000012">
    <property type="protein sequence ID" value="MBS2546378.1"/>
    <property type="molecule type" value="Genomic_DNA"/>
</dbReference>
<dbReference type="Pfam" id="PF22725">
    <property type="entry name" value="GFO_IDH_MocA_C3"/>
    <property type="match status" value="1"/>
</dbReference>
<evidence type="ECO:0000259" key="2">
    <source>
        <dbReference type="Pfam" id="PF01408"/>
    </source>
</evidence>
<keyword evidence="1" id="KW-0560">Oxidoreductase</keyword>
<dbReference type="Gene3D" id="3.40.50.720">
    <property type="entry name" value="NAD(P)-binding Rossmann-like Domain"/>
    <property type="match status" value="1"/>
</dbReference>
<protein>
    <submittedName>
        <fullName evidence="4">Gfo/Idh/MocA family oxidoreductase</fullName>
    </submittedName>
</protein>
<dbReference type="Pfam" id="PF01408">
    <property type="entry name" value="GFO_IDH_MocA"/>
    <property type="match status" value="1"/>
</dbReference>
<feature type="domain" description="Gfo/Idh/MocA-like oxidoreductase N-terminal" evidence="2">
    <location>
        <begin position="7"/>
        <end position="123"/>
    </location>
</feature>
<gene>
    <name evidence="4" type="ORF">KGQ19_05810</name>
</gene>
<sequence>MESAMLKVAILGFWHVHATGYAETIRDHPGTELVAVWDPDPVRGVEAAERWGVPFVRDLDTVLSSDVDAVVVTTATVEHADVMVRATAAGKHVFAEKLLGVNLAEVDTILEAARGAGVAFTVALPRLHEHYTLTVDRLLRSGEYGDLTYARVRLAHDGSIKDWLPKRFYDPREAVGGALTDLGCHPVYLLDHFFGRLPESVSAVYGEMTGRGVDDNSVVTFRYADGAIGVAETGFVTGGHSPFTIELHWNRASLFYGHGGEAFQLWEDGGPRSLRETEKDAPTPFEQWVAQTATGSVEDANLRAARNLTELVTMANESAATGRAVPRRPE</sequence>
<dbReference type="PANTHER" id="PTHR43818:SF11">
    <property type="entry name" value="BCDNA.GH03377"/>
    <property type="match status" value="1"/>
</dbReference>
<dbReference type="InterPro" id="IPR036291">
    <property type="entry name" value="NAD(P)-bd_dom_sf"/>
</dbReference>
<keyword evidence="5" id="KW-1185">Reference proteome</keyword>
<feature type="domain" description="GFO/IDH/MocA-like oxidoreductase" evidence="3">
    <location>
        <begin position="133"/>
        <end position="254"/>
    </location>
</feature>
<dbReference type="InterPro" id="IPR055170">
    <property type="entry name" value="GFO_IDH_MocA-like_dom"/>
</dbReference>
<evidence type="ECO:0000259" key="3">
    <source>
        <dbReference type="Pfam" id="PF22725"/>
    </source>
</evidence>
<dbReference type="PANTHER" id="PTHR43818">
    <property type="entry name" value="BCDNA.GH03377"/>
    <property type="match status" value="1"/>
</dbReference>
<evidence type="ECO:0000313" key="5">
    <source>
        <dbReference type="Proteomes" id="UP000730482"/>
    </source>
</evidence>
<dbReference type="SUPFAM" id="SSF51735">
    <property type="entry name" value="NAD(P)-binding Rossmann-fold domains"/>
    <property type="match status" value="1"/>
</dbReference>
<dbReference type="Gene3D" id="3.30.360.10">
    <property type="entry name" value="Dihydrodipicolinate Reductase, domain 2"/>
    <property type="match status" value="1"/>
</dbReference>
<organism evidence="4 5">
    <name type="scientific">Catenulispora pinistramenti</name>
    <dbReference type="NCBI Taxonomy" id="2705254"/>
    <lineage>
        <taxon>Bacteria</taxon>
        <taxon>Bacillati</taxon>
        <taxon>Actinomycetota</taxon>
        <taxon>Actinomycetes</taxon>
        <taxon>Catenulisporales</taxon>
        <taxon>Catenulisporaceae</taxon>
        <taxon>Catenulispora</taxon>
    </lineage>
</organism>
<dbReference type="Proteomes" id="UP000730482">
    <property type="component" value="Unassembled WGS sequence"/>
</dbReference>
<evidence type="ECO:0000313" key="4">
    <source>
        <dbReference type="EMBL" id="MBS2546378.1"/>
    </source>
</evidence>
<comment type="caution">
    <text evidence="4">The sequence shown here is derived from an EMBL/GenBank/DDBJ whole genome shotgun (WGS) entry which is preliminary data.</text>
</comment>